<proteinExistence type="predicted"/>
<dbReference type="EMBL" id="KY322437">
    <property type="protein sequence ID" value="AUF82197.1"/>
    <property type="molecule type" value="Genomic_DNA"/>
</dbReference>
<evidence type="ECO:0000313" key="2">
    <source>
        <dbReference type="EMBL" id="AUF82197.1"/>
    </source>
</evidence>
<evidence type="ECO:0000313" key="3">
    <source>
        <dbReference type="Proteomes" id="UP000244773"/>
    </source>
</evidence>
<evidence type="ECO:0000256" key="1">
    <source>
        <dbReference type="SAM" id="MobiDB-lite"/>
    </source>
</evidence>
<dbReference type="Proteomes" id="UP000244773">
    <property type="component" value="Segment"/>
</dbReference>
<organism evidence="2">
    <name type="scientific">Tetraselmis virus 1</name>
    <dbReference type="NCBI Taxonomy" id="2060617"/>
    <lineage>
        <taxon>Viruses</taxon>
        <taxon>Varidnaviria</taxon>
        <taxon>Bamfordvirae</taxon>
        <taxon>Nucleocytoviricota</taxon>
        <taxon>Megaviricetes</taxon>
        <taxon>Imitervirales</taxon>
        <taxon>Allomimiviridae</taxon>
        <taxon>Oceanusvirus</taxon>
        <taxon>Oceanusvirus kaneohense</taxon>
    </lineage>
</organism>
<sequence>MKTQLGWPESPSNASSSPVRVPPTVPPKFLKKSYSQEALYIVKLQNLKDRAKKFEEALQHKKISEKIDFFGMKTSPSMDILLED</sequence>
<accession>A0A2P0VMR5</accession>
<reference evidence="2" key="1">
    <citation type="journal article" date="2018" name="Virology">
        <title>A giant virus infecting green algae encodes key fermentation genes.</title>
        <authorList>
            <person name="Schvarcz C.R."/>
            <person name="Steward G.F."/>
        </authorList>
    </citation>
    <scope>NUCLEOTIDE SEQUENCE [LARGE SCALE GENOMIC DNA]</scope>
</reference>
<protein>
    <submittedName>
        <fullName evidence="2">Uncharacterized protein</fullName>
    </submittedName>
</protein>
<gene>
    <name evidence="2" type="ORF">TetV_105</name>
</gene>
<feature type="region of interest" description="Disordered" evidence="1">
    <location>
        <begin position="1"/>
        <end position="22"/>
    </location>
</feature>
<name>A0A2P0VMR5_9VIRU</name>
<keyword evidence="3" id="KW-1185">Reference proteome</keyword>